<evidence type="ECO:0000313" key="6">
    <source>
        <dbReference type="Proteomes" id="UP001596527"/>
    </source>
</evidence>
<dbReference type="InterPro" id="IPR010982">
    <property type="entry name" value="Lambda_DNA-bd_dom_sf"/>
</dbReference>
<dbReference type="Gene3D" id="1.10.260.40">
    <property type="entry name" value="lambda repressor-like DNA-binding domains"/>
    <property type="match status" value="1"/>
</dbReference>
<dbReference type="SMART" id="SM00354">
    <property type="entry name" value="HTH_LACI"/>
    <property type="match status" value="1"/>
</dbReference>
<keyword evidence="6" id="KW-1185">Reference proteome</keyword>
<dbReference type="Pfam" id="PF13377">
    <property type="entry name" value="Peripla_BP_3"/>
    <property type="match status" value="1"/>
</dbReference>
<evidence type="ECO:0000256" key="3">
    <source>
        <dbReference type="ARBA" id="ARBA00023163"/>
    </source>
</evidence>
<dbReference type="RefSeq" id="WP_380971641.1">
    <property type="nucleotide sequence ID" value="NZ_JBHTEF010000001.1"/>
</dbReference>
<reference evidence="6" key="1">
    <citation type="journal article" date="2019" name="Int. J. Syst. Evol. Microbiol.">
        <title>The Global Catalogue of Microorganisms (GCM) 10K type strain sequencing project: providing services to taxonomists for standard genome sequencing and annotation.</title>
        <authorList>
            <consortium name="The Broad Institute Genomics Platform"/>
            <consortium name="The Broad Institute Genome Sequencing Center for Infectious Disease"/>
            <person name="Wu L."/>
            <person name="Ma J."/>
        </authorList>
    </citation>
    <scope>NUCLEOTIDE SEQUENCE [LARGE SCALE GENOMIC DNA]</scope>
    <source>
        <strain evidence="6">CCUG 56698</strain>
    </source>
</reference>
<dbReference type="GO" id="GO:0003677">
    <property type="term" value="F:DNA binding"/>
    <property type="evidence" value="ECO:0007669"/>
    <property type="project" value="UniProtKB-KW"/>
</dbReference>
<feature type="domain" description="HTH lacI-type" evidence="4">
    <location>
        <begin position="12"/>
        <end position="67"/>
    </location>
</feature>
<dbReference type="CDD" id="cd06267">
    <property type="entry name" value="PBP1_LacI_sugar_binding-like"/>
    <property type="match status" value="1"/>
</dbReference>
<keyword evidence="1" id="KW-0805">Transcription regulation</keyword>
<dbReference type="SUPFAM" id="SSF53822">
    <property type="entry name" value="Periplasmic binding protein-like I"/>
    <property type="match status" value="1"/>
</dbReference>
<protein>
    <submittedName>
        <fullName evidence="5">LacI family DNA-binding transcriptional regulator</fullName>
    </submittedName>
</protein>
<dbReference type="SUPFAM" id="SSF47413">
    <property type="entry name" value="lambda repressor-like DNA-binding domains"/>
    <property type="match status" value="1"/>
</dbReference>
<dbReference type="PANTHER" id="PTHR30146">
    <property type="entry name" value="LACI-RELATED TRANSCRIPTIONAL REPRESSOR"/>
    <property type="match status" value="1"/>
</dbReference>
<keyword evidence="3" id="KW-0804">Transcription</keyword>
<name>A0ABW2SIR4_9ACTO</name>
<evidence type="ECO:0000313" key="5">
    <source>
        <dbReference type="EMBL" id="MFC7580004.1"/>
    </source>
</evidence>
<dbReference type="EMBL" id="JBHTEF010000001">
    <property type="protein sequence ID" value="MFC7580004.1"/>
    <property type="molecule type" value="Genomic_DNA"/>
</dbReference>
<evidence type="ECO:0000256" key="1">
    <source>
        <dbReference type="ARBA" id="ARBA00023015"/>
    </source>
</evidence>
<dbReference type="Proteomes" id="UP001596527">
    <property type="component" value="Unassembled WGS sequence"/>
</dbReference>
<dbReference type="PROSITE" id="PS50932">
    <property type="entry name" value="HTH_LACI_2"/>
    <property type="match status" value="1"/>
</dbReference>
<dbReference type="InterPro" id="IPR000843">
    <property type="entry name" value="HTH_LacI"/>
</dbReference>
<gene>
    <name evidence="5" type="ORF">ACFQWG_02020</name>
</gene>
<dbReference type="PANTHER" id="PTHR30146:SF109">
    <property type="entry name" value="HTH-TYPE TRANSCRIPTIONAL REGULATOR GALS"/>
    <property type="match status" value="1"/>
</dbReference>
<evidence type="ECO:0000256" key="2">
    <source>
        <dbReference type="ARBA" id="ARBA00023125"/>
    </source>
</evidence>
<proteinExistence type="predicted"/>
<dbReference type="InterPro" id="IPR028082">
    <property type="entry name" value="Peripla_BP_I"/>
</dbReference>
<dbReference type="Pfam" id="PF00356">
    <property type="entry name" value="LacI"/>
    <property type="match status" value="1"/>
</dbReference>
<sequence>MPQPTTKSDHHVTRIDVARLAGVSTAVVSYVVNDGPRKVAPRTRERVLRAIRELDYHPNPSARALKTGSTGLIGVVVPEILNSYFAEFVDAVDSAANSRGASILLGITHENASLEAGIIPSLISRGVDGIAFNCRLEDQRLYHSGDARIPRVLLDRATPVSDLPIVGSDLGAGARMATEHLADHGHRLIGFVGGPFPSPQSDFRLEAWKTSLSSRGLPVPRPAITSWDRDGGYRGARDLLARPNPPTAIFAASDLIGVGVLRAVHEAGLRIPEDVAVASLDGTAESAYSWPALTTARQPFEKMAGTAIDLLLSPAATPQRILFPMDLVVRSSCGCSEAPGAPAI</sequence>
<comment type="caution">
    <text evidence="5">The sequence shown here is derived from an EMBL/GenBank/DDBJ whole genome shotgun (WGS) entry which is preliminary data.</text>
</comment>
<keyword evidence="2 5" id="KW-0238">DNA-binding</keyword>
<dbReference type="Gene3D" id="3.40.50.2300">
    <property type="match status" value="2"/>
</dbReference>
<dbReference type="CDD" id="cd01392">
    <property type="entry name" value="HTH_LacI"/>
    <property type="match status" value="1"/>
</dbReference>
<organism evidence="5 6">
    <name type="scientific">Schaalia naturae</name>
    <dbReference type="NCBI Taxonomy" id="635203"/>
    <lineage>
        <taxon>Bacteria</taxon>
        <taxon>Bacillati</taxon>
        <taxon>Actinomycetota</taxon>
        <taxon>Actinomycetes</taxon>
        <taxon>Actinomycetales</taxon>
        <taxon>Actinomycetaceae</taxon>
        <taxon>Schaalia</taxon>
    </lineage>
</organism>
<dbReference type="InterPro" id="IPR046335">
    <property type="entry name" value="LacI/GalR-like_sensor"/>
</dbReference>
<evidence type="ECO:0000259" key="4">
    <source>
        <dbReference type="PROSITE" id="PS50932"/>
    </source>
</evidence>
<accession>A0ABW2SIR4</accession>